<proteinExistence type="predicted"/>
<dbReference type="AlphaFoldDB" id="A0A1I0XVR3"/>
<feature type="transmembrane region" description="Helical" evidence="1">
    <location>
        <begin position="86"/>
        <end position="109"/>
    </location>
</feature>
<evidence type="ECO:0000256" key="1">
    <source>
        <dbReference type="SAM" id="Phobius"/>
    </source>
</evidence>
<protein>
    <submittedName>
        <fullName evidence="3">KAP family P-loop domain-containing protein</fullName>
    </submittedName>
</protein>
<dbReference type="Gene3D" id="3.40.50.300">
    <property type="entry name" value="P-loop containing nucleotide triphosphate hydrolases"/>
    <property type="match status" value="1"/>
</dbReference>
<dbReference type="SUPFAM" id="SSF52540">
    <property type="entry name" value="P-loop containing nucleoside triphosphate hydrolases"/>
    <property type="match status" value="1"/>
</dbReference>
<dbReference type="RefSeq" id="WP_074816006.1">
    <property type="nucleotide sequence ID" value="NZ_FOJX01000008.1"/>
</dbReference>
<sequence>MKISRDDVIQISVATFSAGLLVPIDKFYIVLGIVVPAVIVMMVMVSMAYNPLSYQKLFLALACFMFGHWFMCNIVLGYAPSEIDKVLYFFTGMALPFIIIGLIILLAIWKEKYEAVQNNKLPIQNWASLNLFQERLADLERLKDYILHVEGIYIVGIDGKWGDGKTFLTKGLIEEFDNDKNNYAYLIIDVLSVRLEQFPQYMVGQLDNLLYKNKIVSKNSKRLRDVFNKPELNFLSELWSEKALSYTELFNSFRDELLDMNKDIFIIFEDIDRINNVEGIKNIFYLAEKLTEGNKNRTRTSVRIIYQYNSSHMNEIGISSEYLEKYIPFQMPLTQIGFVEMVNRFQQNTDSNSIEFITDNELYRLPPNFILPRSSIIEERDWAEYCFTNKFTIRRVEQFIKEFKIKINEYSMNLNEDERSIVVAMCFIKCFMSDVYRSLQSGYLYGRFIFYDNNGQIHTMREICSARDTYISYLDPHRHKENFELYVAWRLLSLDVNAPSMAEEG</sequence>
<keyword evidence="1" id="KW-0472">Membrane</keyword>
<gene>
    <name evidence="3" type="ORF">SAMN05216587_1082</name>
</gene>
<evidence type="ECO:0000259" key="2">
    <source>
        <dbReference type="Pfam" id="PF07693"/>
    </source>
</evidence>
<feature type="domain" description="KAP NTPase" evidence="2">
    <location>
        <begin position="141"/>
        <end position="289"/>
    </location>
</feature>
<dbReference type="Proteomes" id="UP000183843">
    <property type="component" value="Unassembled WGS sequence"/>
</dbReference>
<dbReference type="Pfam" id="PF07693">
    <property type="entry name" value="KAP_NTPase"/>
    <property type="match status" value="1"/>
</dbReference>
<name>A0A1I0XVR3_SELRU</name>
<keyword evidence="1" id="KW-1133">Transmembrane helix</keyword>
<dbReference type="InterPro" id="IPR027417">
    <property type="entry name" value="P-loop_NTPase"/>
</dbReference>
<organism evidence="3 4">
    <name type="scientific">Selenomonas ruminantium</name>
    <dbReference type="NCBI Taxonomy" id="971"/>
    <lineage>
        <taxon>Bacteria</taxon>
        <taxon>Bacillati</taxon>
        <taxon>Bacillota</taxon>
        <taxon>Negativicutes</taxon>
        <taxon>Selenomonadales</taxon>
        <taxon>Selenomonadaceae</taxon>
        <taxon>Selenomonas</taxon>
    </lineage>
</organism>
<feature type="transmembrane region" description="Helical" evidence="1">
    <location>
        <begin position="57"/>
        <end position="80"/>
    </location>
</feature>
<keyword evidence="1" id="KW-0812">Transmembrane</keyword>
<dbReference type="EMBL" id="FOJX01000008">
    <property type="protein sequence ID" value="SFB05092.1"/>
    <property type="molecule type" value="Genomic_DNA"/>
</dbReference>
<evidence type="ECO:0000313" key="4">
    <source>
        <dbReference type="Proteomes" id="UP000183843"/>
    </source>
</evidence>
<evidence type="ECO:0000313" key="3">
    <source>
        <dbReference type="EMBL" id="SFB05092.1"/>
    </source>
</evidence>
<reference evidence="3 4" key="1">
    <citation type="submission" date="2016-10" db="EMBL/GenBank/DDBJ databases">
        <authorList>
            <person name="de Groot N.N."/>
        </authorList>
    </citation>
    <scope>NUCLEOTIDE SEQUENCE [LARGE SCALE GENOMIC DNA]</scope>
    <source>
        <strain evidence="3 4">L14</strain>
    </source>
</reference>
<accession>A0A1I0XVR3</accession>
<dbReference type="InterPro" id="IPR011646">
    <property type="entry name" value="KAP_P-loop"/>
</dbReference>
<feature type="transmembrane region" description="Helical" evidence="1">
    <location>
        <begin position="27"/>
        <end position="45"/>
    </location>
</feature>